<dbReference type="Pfam" id="PF13833">
    <property type="entry name" value="EF-hand_8"/>
    <property type="match status" value="1"/>
</dbReference>
<organism evidence="4 5">
    <name type="scientific">Ridgeia piscesae</name>
    <name type="common">Tubeworm</name>
    <dbReference type="NCBI Taxonomy" id="27915"/>
    <lineage>
        <taxon>Eukaryota</taxon>
        <taxon>Metazoa</taxon>
        <taxon>Spiralia</taxon>
        <taxon>Lophotrochozoa</taxon>
        <taxon>Annelida</taxon>
        <taxon>Polychaeta</taxon>
        <taxon>Sedentaria</taxon>
        <taxon>Canalipalpata</taxon>
        <taxon>Sabellida</taxon>
        <taxon>Siboglinidae</taxon>
        <taxon>Ridgeia</taxon>
    </lineage>
</organism>
<sequence length="109" mass="12350">MMSDIGEDITEDEARALIREADTDYSGAIEFGEFVAMMALRHRPKSDEDMLHEAFEQFDLNGDGVLTVEELRRAMSSFGENMSKDEVRQMIQDADDNGDGVVDYKGEYE</sequence>
<dbReference type="SUPFAM" id="SSF47473">
    <property type="entry name" value="EF-hand"/>
    <property type="match status" value="1"/>
</dbReference>
<dbReference type="AlphaFoldDB" id="A0AAD9K5A1"/>
<dbReference type="InterPro" id="IPR011992">
    <property type="entry name" value="EF-hand-dom_pair"/>
</dbReference>
<dbReference type="FunFam" id="1.10.238.10:FF:000001">
    <property type="entry name" value="Calmodulin 1"/>
    <property type="match status" value="1"/>
</dbReference>
<dbReference type="Pfam" id="PF13499">
    <property type="entry name" value="EF-hand_7"/>
    <property type="match status" value="1"/>
</dbReference>
<keyword evidence="1" id="KW-0677">Repeat</keyword>
<evidence type="ECO:0000259" key="3">
    <source>
        <dbReference type="PROSITE" id="PS50222"/>
    </source>
</evidence>
<accession>A0AAD9K5A1</accession>
<reference evidence="4" key="1">
    <citation type="journal article" date="2023" name="Mol. Biol. Evol.">
        <title>Third-Generation Sequencing Reveals the Adaptive Role of the Epigenome in Three Deep-Sea Polychaetes.</title>
        <authorList>
            <person name="Perez M."/>
            <person name="Aroh O."/>
            <person name="Sun Y."/>
            <person name="Lan Y."/>
            <person name="Juniper S.K."/>
            <person name="Young C.R."/>
            <person name="Angers B."/>
            <person name="Qian P.Y."/>
        </authorList>
    </citation>
    <scope>NUCLEOTIDE SEQUENCE</scope>
    <source>
        <strain evidence="4">R07B-5</strain>
    </source>
</reference>
<dbReference type="Proteomes" id="UP001209878">
    <property type="component" value="Unassembled WGS sequence"/>
</dbReference>
<proteinExistence type="predicted"/>
<keyword evidence="5" id="KW-1185">Reference proteome</keyword>
<dbReference type="GO" id="GO:0005509">
    <property type="term" value="F:calcium ion binding"/>
    <property type="evidence" value="ECO:0007669"/>
    <property type="project" value="InterPro"/>
</dbReference>
<dbReference type="PANTHER" id="PTHR23050">
    <property type="entry name" value="CALCIUM BINDING PROTEIN"/>
    <property type="match status" value="1"/>
</dbReference>
<dbReference type="InterPro" id="IPR002048">
    <property type="entry name" value="EF_hand_dom"/>
</dbReference>
<feature type="domain" description="EF-hand" evidence="3">
    <location>
        <begin position="9"/>
        <end position="44"/>
    </location>
</feature>
<dbReference type="InterPro" id="IPR018247">
    <property type="entry name" value="EF_Hand_1_Ca_BS"/>
</dbReference>
<dbReference type="CDD" id="cd00051">
    <property type="entry name" value="EFh"/>
    <property type="match status" value="1"/>
</dbReference>
<evidence type="ECO:0000313" key="4">
    <source>
        <dbReference type="EMBL" id="KAK2164987.1"/>
    </source>
</evidence>
<protein>
    <recommendedName>
        <fullName evidence="3">EF-hand domain-containing protein</fullName>
    </recommendedName>
</protein>
<comment type="caution">
    <text evidence="4">The sequence shown here is derived from an EMBL/GenBank/DDBJ whole genome shotgun (WGS) entry which is preliminary data.</text>
</comment>
<dbReference type="Gene3D" id="1.10.238.10">
    <property type="entry name" value="EF-hand"/>
    <property type="match status" value="2"/>
</dbReference>
<dbReference type="PROSITE" id="PS00018">
    <property type="entry name" value="EF_HAND_1"/>
    <property type="match status" value="1"/>
</dbReference>
<dbReference type="SMART" id="SM00054">
    <property type="entry name" value="EFh"/>
    <property type="match status" value="3"/>
</dbReference>
<evidence type="ECO:0000313" key="5">
    <source>
        <dbReference type="Proteomes" id="UP001209878"/>
    </source>
</evidence>
<name>A0AAD9K5A1_RIDPI</name>
<dbReference type="EMBL" id="JAODUO010001386">
    <property type="protein sequence ID" value="KAK2164987.1"/>
    <property type="molecule type" value="Genomic_DNA"/>
</dbReference>
<dbReference type="InterPro" id="IPR050145">
    <property type="entry name" value="Centrin_CML-like"/>
</dbReference>
<keyword evidence="2" id="KW-0106">Calcium</keyword>
<gene>
    <name evidence="4" type="ORF">NP493_1387g00042</name>
</gene>
<evidence type="ECO:0000256" key="1">
    <source>
        <dbReference type="ARBA" id="ARBA00022737"/>
    </source>
</evidence>
<evidence type="ECO:0000256" key="2">
    <source>
        <dbReference type="ARBA" id="ARBA00022837"/>
    </source>
</evidence>
<dbReference type="PROSITE" id="PS50222">
    <property type="entry name" value="EF_HAND_2"/>
    <property type="match status" value="2"/>
</dbReference>
<feature type="domain" description="EF-hand" evidence="3">
    <location>
        <begin position="46"/>
        <end position="81"/>
    </location>
</feature>